<reference evidence="13 14" key="1">
    <citation type="journal article" date="2019" name="Int. J. Syst. Evol. Microbiol.">
        <title>The Global Catalogue of Microorganisms (GCM) 10K type strain sequencing project: providing services to taxonomists for standard genome sequencing and annotation.</title>
        <authorList>
            <consortium name="The Broad Institute Genomics Platform"/>
            <consortium name="The Broad Institute Genome Sequencing Center for Infectious Disease"/>
            <person name="Wu L."/>
            <person name="Ma J."/>
        </authorList>
    </citation>
    <scope>NUCLEOTIDE SEQUENCE [LARGE SCALE GENOMIC DNA]</scope>
    <source>
        <strain evidence="13 14">JCM 12662</strain>
    </source>
</reference>
<organism evidence="13 14">
    <name type="scientific">Alkalibacterium iburiense</name>
    <dbReference type="NCBI Taxonomy" id="290589"/>
    <lineage>
        <taxon>Bacteria</taxon>
        <taxon>Bacillati</taxon>
        <taxon>Bacillota</taxon>
        <taxon>Bacilli</taxon>
        <taxon>Lactobacillales</taxon>
        <taxon>Carnobacteriaceae</taxon>
        <taxon>Alkalibacterium</taxon>
    </lineage>
</organism>
<feature type="transmembrane region" description="Helical" evidence="11">
    <location>
        <begin position="176"/>
        <end position="201"/>
    </location>
</feature>
<comment type="similarity">
    <text evidence="2">Belongs to the ABC-4 integral membrane protein family. HrtB subfamily.</text>
</comment>
<protein>
    <recommendedName>
        <fullName evidence="4">Putative hemin transport system permease protein HrtB</fullName>
    </recommendedName>
</protein>
<accession>A0ABN0X7N5</accession>
<dbReference type="Pfam" id="PF02687">
    <property type="entry name" value="FtsX"/>
    <property type="match status" value="1"/>
</dbReference>
<comment type="function">
    <text evidence="10">Part of the ABC transporter complex hrt involved in hemin import. Responsible for the translocation of the substrate across the membrane.</text>
</comment>
<dbReference type="EMBL" id="BAAACW010000046">
    <property type="protein sequence ID" value="GAA0357217.1"/>
    <property type="molecule type" value="Genomic_DNA"/>
</dbReference>
<evidence type="ECO:0000256" key="11">
    <source>
        <dbReference type="SAM" id="Phobius"/>
    </source>
</evidence>
<evidence type="ECO:0000256" key="5">
    <source>
        <dbReference type="ARBA" id="ARBA00022448"/>
    </source>
</evidence>
<dbReference type="RefSeq" id="WP_343754182.1">
    <property type="nucleotide sequence ID" value="NZ_BAAACW010000046.1"/>
</dbReference>
<evidence type="ECO:0000256" key="2">
    <source>
        <dbReference type="ARBA" id="ARBA00008697"/>
    </source>
</evidence>
<evidence type="ECO:0000256" key="10">
    <source>
        <dbReference type="ARBA" id="ARBA00024973"/>
    </source>
</evidence>
<keyword evidence="7 11" id="KW-0812">Transmembrane</keyword>
<keyword evidence="8 11" id="KW-1133">Transmembrane helix</keyword>
<feature type="transmembrane region" description="Helical" evidence="11">
    <location>
        <begin position="262"/>
        <end position="284"/>
    </location>
</feature>
<keyword evidence="6" id="KW-1003">Cell membrane</keyword>
<comment type="caution">
    <text evidence="13">The sequence shown here is derived from an EMBL/GenBank/DDBJ whole genome shotgun (WGS) entry which is preliminary data.</text>
</comment>
<evidence type="ECO:0000313" key="14">
    <source>
        <dbReference type="Proteomes" id="UP001501166"/>
    </source>
</evidence>
<feature type="transmembrane region" description="Helical" evidence="11">
    <location>
        <begin position="221"/>
        <end position="250"/>
    </location>
</feature>
<feature type="domain" description="ABC3 transporter permease C-terminal" evidence="12">
    <location>
        <begin position="181"/>
        <end position="292"/>
    </location>
</feature>
<evidence type="ECO:0000256" key="9">
    <source>
        <dbReference type="ARBA" id="ARBA00023136"/>
    </source>
</evidence>
<evidence type="ECO:0000256" key="7">
    <source>
        <dbReference type="ARBA" id="ARBA00022692"/>
    </source>
</evidence>
<dbReference type="Proteomes" id="UP001501166">
    <property type="component" value="Unassembled WGS sequence"/>
</dbReference>
<keyword evidence="5" id="KW-0813">Transport</keyword>
<evidence type="ECO:0000256" key="4">
    <source>
        <dbReference type="ARBA" id="ARBA00016962"/>
    </source>
</evidence>
<dbReference type="PANTHER" id="PTHR43738:SF1">
    <property type="entry name" value="HEMIN TRANSPORT SYSTEM PERMEASE PROTEIN HRTB-RELATED"/>
    <property type="match status" value="1"/>
</dbReference>
<proteinExistence type="inferred from homology"/>
<evidence type="ECO:0000313" key="13">
    <source>
        <dbReference type="EMBL" id="GAA0357217.1"/>
    </source>
</evidence>
<sequence length="297" mass="32503">MSMFPKEYQDDVESNETAILGLTSNRVSLEGENDEDQKVNVTFFGIDEEEFIMPKVIEGDAFSDSNEVIADISLKEEEEFEIGDEIDVAGVDSTVTITGFTEDSKFNVAPVLYSNHETYQTIRASGFGEREDNIISAIVVRDDGENTGSVEINNDDLEKYSIDEFILELPGYRAQLLTFGLMIGFLVLIAAMIIGIFIYVLTIQKSSMFGVMKAQGISSKYISKSVVGQTFILTAFGVGIGLAFTVATGFLLPPGVPYQDNILFLAGITLLLILFAVIGAFFSVRAVVKIDPLEAID</sequence>
<gene>
    <name evidence="13" type="ORF">GCM10008932_07610</name>
</gene>
<evidence type="ECO:0000259" key="12">
    <source>
        <dbReference type="Pfam" id="PF02687"/>
    </source>
</evidence>
<evidence type="ECO:0000256" key="1">
    <source>
        <dbReference type="ARBA" id="ARBA00004651"/>
    </source>
</evidence>
<comment type="subcellular location">
    <subcellularLocation>
        <location evidence="1">Cell membrane</location>
        <topology evidence="1">Multi-pass membrane protein</topology>
    </subcellularLocation>
</comment>
<evidence type="ECO:0000256" key="3">
    <source>
        <dbReference type="ARBA" id="ARBA00011131"/>
    </source>
</evidence>
<keyword evidence="9 11" id="KW-0472">Membrane</keyword>
<dbReference type="PANTHER" id="PTHR43738">
    <property type="entry name" value="ABC TRANSPORTER, MEMBRANE PROTEIN"/>
    <property type="match status" value="1"/>
</dbReference>
<name>A0ABN0X7N5_9LACT</name>
<dbReference type="InterPro" id="IPR003838">
    <property type="entry name" value="ABC3_permease_C"/>
</dbReference>
<dbReference type="InterPro" id="IPR051125">
    <property type="entry name" value="ABC-4/HrtB_transporter"/>
</dbReference>
<evidence type="ECO:0000256" key="6">
    <source>
        <dbReference type="ARBA" id="ARBA00022475"/>
    </source>
</evidence>
<comment type="subunit">
    <text evidence="3">The complex is composed of two ATP-binding proteins (HrtA), two transmembrane proteins (HrtB) and a solute-binding protein.</text>
</comment>
<evidence type="ECO:0000256" key="8">
    <source>
        <dbReference type="ARBA" id="ARBA00022989"/>
    </source>
</evidence>
<keyword evidence="14" id="KW-1185">Reference proteome</keyword>